<keyword evidence="2 5" id="KW-0547">Nucleotide-binding</keyword>
<name>A0A1X0DEH1_9MYCO</name>
<organism evidence="7 8">
    <name type="scientific">Mycolicibacterium insubricum</name>
    <dbReference type="NCBI Taxonomy" id="444597"/>
    <lineage>
        <taxon>Bacteria</taxon>
        <taxon>Bacillati</taxon>
        <taxon>Actinomycetota</taxon>
        <taxon>Actinomycetes</taxon>
        <taxon>Mycobacteriales</taxon>
        <taxon>Mycobacteriaceae</taxon>
        <taxon>Mycolicibacterium</taxon>
    </lineage>
</organism>
<dbReference type="Pfam" id="PF04107">
    <property type="entry name" value="GCS2"/>
    <property type="match status" value="1"/>
</dbReference>
<dbReference type="InterPro" id="IPR035434">
    <property type="entry name" value="GCL_bact_plant"/>
</dbReference>
<evidence type="ECO:0000256" key="3">
    <source>
        <dbReference type="ARBA" id="ARBA00022840"/>
    </source>
</evidence>
<dbReference type="GO" id="GO:0006750">
    <property type="term" value="P:glutathione biosynthetic process"/>
    <property type="evidence" value="ECO:0007669"/>
    <property type="project" value="UniProtKB-UniRule"/>
</dbReference>
<dbReference type="InterPro" id="IPR014746">
    <property type="entry name" value="Gln_synth/guanido_kin_cat_dom"/>
</dbReference>
<dbReference type="AlphaFoldDB" id="A0A1X0DEH1"/>
<dbReference type="PANTHER" id="PTHR34378">
    <property type="entry name" value="GLUTAMATE--CYSTEINE LIGASE, CHLOROPLASTIC"/>
    <property type="match status" value="1"/>
</dbReference>
<dbReference type="HAMAP" id="MF_02034">
    <property type="entry name" value="EgtA"/>
    <property type="match status" value="1"/>
</dbReference>
<evidence type="ECO:0000256" key="4">
    <source>
        <dbReference type="ARBA" id="ARBA00048819"/>
    </source>
</evidence>
<proteinExistence type="inferred from homology"/>
<evidence type="ECO:0000256" key="5">
    <source>
        <dbReference type="HAMAP-Rule" id="MF_02034"/>
    </source>
</evidence>
<dbReference type="EMBL" id="MVHS01000020">
    <property type="protein sequence ID" value="ORA70589.1"/>
    <property type="molecule type" value="Genomic_DNA"/>
</dbReference>
<accession>A0A1X0DEH1</accession>
<comment type="similarity">
    <text evidence="5 6">Belongs to the glutamate--cysteine ligase type 2 family. EgtA subfamily.</text>
</comment>
<keyword evidence="8" id="KW-1185">Reference proteome</keyword>
<comment type="pathway">
    <text evidence="5">Amino-acid biosynthesis; ergothioneine biosynthesis.</text>
</comment>
<dbReference type="InterPro" id="IPR006336">
    <property type="entry name" value="GCS2"/>
</dbReference>
<evidence type="ECO:0000256" key="1">
    <source>
        <dbReference type="ARBA" id="ARBA00022598"/>
    </source>
</evidence>
<dbReference type="OrthoDB" id="9780152at2"/>
<evidence type="ECO:0000313" key="7">
    <source>
        <dbReference type="EMBL" id="ORA70589.1"/>
    </source>
</evidence>
<dbReference type="EC" id="6.3.2.2" evidence="5"/>
<dbReference type="GO" id="GO:0005524">
    <property type="term" value="F:ATP binding"/>
    <property type="evidence" value="ECO:0007669"/>
    <property type="project" value="UniProtKB-UniRule"/>
</dbReference>
<keyword evidence="3 5" id="KW-0067">ATP-binding</keyword>
<dbReference type="GO" id="GO:0052699">
    <property type="term" value="P:ergothioneine biosynthetic process"/>
    <property type="evidence" value="ECO:0007669"/>
    <property type="project" value="UniProtKB-UniRule"/>
</dbReference>
<dbReference type="UniPathway" id="UPA01014"/>
<dbReference type="InterPro" id="IPR017809">
    <property type="entry name" value="EgtA_Actinobacteria"/>
</dbReference>
<comment type="caution">
    <text evidence="7">The sequence shown here is derived from an EMBL/GenBank/DDBJ whole genome shotgun (WGS) entry which is preliminary data.</text>
</comment>
<dbReference type="Proteomes" id="UP000192801">
    <property type="component" value="Unassembled WGS sequence"/>
</dbReference>
<dbReference type="Gene3D" id="3.30.590.20">
    <property type="match status" value="1"/>
</dbReference>
<evidence type="ECO:0000256" key="2">
    <source>
        <dbReference type="ARBA" id="ARBA00022741"/>
    </source>
</evidence>
<keyword evidence="1 5" id="KW-0436">Ligase</keyword>
<dbReference type="NCBIfam" id="TIGR03444">
    <property type="entry name" value="EgtA_Cys_ligase"/>
    <property type="match status" value="1"/>
</dbReference>
<dbReference type="GO" id="GO:0004357">
    <property type="term" value="F:glutamate-cysteine ligase activity"/>
    <property type="evidence" value="ECO:0007669"/>
    <property type="project" value="UniProtKB-UniRule"/>
</dbReference>
<dbReference type="RefSeq" id="WP_083030805.1">
    <property type="nucleotide sequence ID" value="NZ_AP022618.1"/>
</dbReference>
<gene>
    <name evidence="5" type="primary">egtA</name>
    <name evidence="7" type="ORF">BST26_10475</name>
</gene>
<comment type="catalytic activity">
    <reaction evidence="4 5 6">
        <text>L-cysteine + L-glutamate + ATP = gamma-L-glutamyl-L-cysteine + ADP + phosphate + H(+)</text>
        <dbReference type="Rhea" id="RHEA:13285"/>
        <dbReference type="ChEBI" id="CHEBI:15378"/>
        <dbReference type="ChEBI" id="CHEBI:29985"/>
        <dbReference type="ChEBI" id="CHEBI:30616"/>
        <dbReference type="ChEBI" id="CHEBI:35235"/>
        <dbReference type="ChEBI" id="CHEBI:43474"/>
        <dbReference type="ChEBI" id="CHEBI:58173"/>
        <dbReference type="ChEBI" id="CHEBI:456216"/>
        <dbReference type="EC" id="6.3.2.2"/>
    </reaction>
</comment>
<protein>
    <recommendedName>
        <fullName evidence="5">Glutamate--cysteine ligase EgtA</fullName>
        <ecNumber evidence="5">6.3.2.2</ecNumber>
    </recommendedName>
    <alternativeName>
        <fullName evidence="5">Gamma-glutamylcysteine synthase</fullName>
        <shortName evidence="5">GCS</shortName>
        <shortName evidence="5">Gamma-ECS</shortName>
    </alternativeName>
</protein>
<evidence type="ECO:0000313" key="8">
    <source>
        <dbReference type="Proteomes" id="UP000192801"/>
    </source>
</evidence>
<dbReference type="STRING" id="444597.BST26_10475"/>
<dbReference type="SUPFAM" id="SSF55931">
    <property type="entry name" value="Glutamine synthetase/guanido kinase"/>
    <property type="match status" value="1"/>
</dbReference>
<dbReference type="PANTHER" id="PTHR34378:SF1">
    <property type="entry name" value="GLUTAMATE--CYSTEINE LIGASE, CHLOROPLASTIC"/>
    <property type="match status" value="1"/>
</dbReference>
<comment type="function">
    <text evidence="5">Catalyzes the synthesis of gamma-glutamylcysteine (gamma-GC). This compound is used as substrate for the biosynthesis of the low-molecular thiol compound ergothioneine.</text>
</comment>
<reference evidence="7 8" key="1">
    <citation type="submission" date="2016-12" db="EMBL/GenBank/DDBJ databases">
        <title>The new phylogeny of genus Mycobacterium.</title>
        <authorList>
            <person name="Tortoli E."/>
            <person name="Trovato A."/>
            <person name="Cirillo D.M."/>
        </authorList>
    </citation>
    <scope>NUCLEOTIDE SEQUENCE [LARGE SCALE GENOMIC DNA]</scope>
    <source>
        <strain evidence="7 8">DSM 45130</strain>
    </source>
</reference>
<sequence length="419" mass="43600">MQTAEQMELAGSEEAVQQIIDGYLHDGIVGQVGLELEAHCVDPADPARRPGWAELTAIVESLPVLPGQAVPSIEPGGALELSGPPADGAATAIAAMAADHAVLRAACAQAGLGLVLLGADPLRPPRRIHPGRRYRAMECCFRALGHGTDGAAMMTSTAALQVNVDAGPRSGWPARLWLAHALGPVMIAITANSPMLGGARTGAVSERRRIWGRLDPARCAPVPDGADGWARYALGAPVLAAYAPDADGTGSANAGAAAGKPVTFADWADGRVRLHGRRPTADDLDEHLSTLFPPVRPRGWLEIRYLDAVPHDLWPAVVFTLATLLDDPLAAGRAAEAVEPVAGAWTTAARIGLADPALHTAVTRCVTVAAERAPSSLQPAMAGLVDRVEQRRCPADDFTDRVADAGLPAALAELARDQP</sequence>
<evidence type="ECO:0000256" key="6">
    <source>
        <dbReference type="PIRNR" id="PIRNR017901"/>
    </source>
</evidence>
<dbReference type="PIRSF" id="PIRSF017901">
    <property type="entry name" value="GCL"/>
    <property type="match status" value="1"/>
</dbReference>